<dbReference type="EMBL" id="BGPR01005286">
    <property type="protein sequence ID" value="GBN08706.1"/>
    <property type="molecule type" value="Genomic_DNA"/>
</dbReference>
<accession>A0A4Y2L507</accession>
<feature type="domain" description="C2H2-type" evidence="8">
    <location>
        <begin position="71"/>
        <end position="98"/>
    </location>
</feature>
<dbReference type="PROSITE" id="PS00028">
    <property type="entry name" value="ZINC_FINGER_C2H2_1"/>
    <property type="match status" value="1"/>
</dbReference>
<evidence type="ECO:0000256" key="2">
    <source>
        <dbReference type="ARBA" id="ARBA00022723"/>
    </source>
</evidence>
<dbReference type="InterPro" id="IPR050331">
    <property type="entry name" value="Zinc_finger"/>
</dbReference>
<dbReference type="OrthoDB" id="6478496at2759"/>
<evidence type="ECO:0000256" key="1">
    <source>
        <dbReference type="ARBA" id="ARBA00004123"/>
    </source>
</evidence>
<evidence type="ECO:0000313" key="10">
    <source>
        <dbReference type="Proteomes" id="UP000499080"/>
    </source>
</evidence>
<dbReference type="PANTHER" id="PTHR16515:SF49">
    <property type="entry name" value="GASTRULA ZINC FINGER PROTEIN XLCGF49.1-LIKE-RELATED"/>
    <property type="match status" value="1"/>
</dbReference>
<keyword evidence="6" id="KW-0539">Nucleus</keyword>
<keyword evidence="10" id="KW-1185">Reference proteome</keyword>
<evidence type="ECO:0000256" key="7">
    <source>
        <dbReference type="PROSITE-ProRule" id="PRU00042"/>
    </source>
</evidence>
<feature type="domain" description="C2H2-type" evidence="8">
    <location>
        <begin position="43"/>
        <end position="70"/>
    </location>
</feature>
<dbReference type="InterPro" id="IPR013087">
    <property type="entry name" value="Znf_C2H2_type"/>
</dbReference>
<dbReference type="PANTHER" id="PTHR16515">
    <property type="entry name" value="PR DOMAIN ZINC FINGER PROTEIN"/>
    <property type="match status" value="1"/>
</dbReference>
<gene>
    <name evidence="9" type="primary">Znf672_1</name>
    <name evidence="9" type="ORF">AVEN_33682_1</name>
</gene>
<dbReference type="Pfam" id="PF00096">
    <property type="entry name" value="zf-C2H2"/>
    <property type="match status" value="2"/>
</dbReference>
<evidence type="ECO:0000259" key="8">
    <source>
        <dbReference type="PROSITE" id="PS50157"/>
    </source>
</evidence>
<evidence type="ECO:0000256" key="5">
    <source>
        <dbReference type="ARBA" id="ARBA00022833"/>
    </source>
</evidence>
<sequence length="128" mass="14759">MDHTRDVNNKDPFIPVDHVEAVSLAGPSEMHTQSHGNRTEKRSVCDICGKGFRSNYNLLPHHRMHTGEKPFVWPTCGKRFTQQSNLTTHLRIHTGEKPFAFRICSKGFTRINRLAYHLQTHTGEKPRK</sequence>
<keyword evidence="4 7" id="KW-0863">Zinc-finger</keyword>
<dbReference type="GO" id="GO:0008270">
    <property type="term" value="F:zinc ion binding"/>
    <property type="evidence" value="ECO:0007669"/>
    <property type="project" value="UniProtKB-KW"/>
</dbReference>
<dbReference type="PROSITE" id="PS50157">
    <property type="entry name" value="ZINC_FINGER_C2H2_2"/>
    <property type="match status" value="3"/>
</dbReference>
<dbReference type="Proteomes" id="UP000499080">
    <property type="component" value="Unassembled WGS sequence"/>
</dbReference>
<feature type="domain" description="C2H2-type" evidence="8">
    <location>
        <begin position="99"/>
        <end position="126"/>
    </location>
</feature>
<comment type="subcellular location">
    <subcellularLocation>
        <location evidence="1">Nucleus</location>
    </subcellularLocation>
</comment>
<keyword evidence="5" id="KW-0862">Zinc</keyword>
<dbReference type="Gene3D" id="3.30.160.60">
    <property type="entry name" value="Classic Zinc Finger"/>
    <property type="match status" value="3"/>
</dbReference>
<dbReference type="FunFam" id="3.30.160.60:FF:000100">
    <property type="entry name" value="Zinc finger 45-like"/>
    <property type="match status" value="1"/>
</dbReference>
<dbReference type="SUPFAM" id="SSF57667">
    <property type="entry name" value="beta-beta-alpha zinc fingers"/>
    <property type="match status" value="2"/>
</dbReference>
<dbReference type="FunFam" id="3.30.160.60:FF:000096">
    <property type="entry name" value="Zinc finger and BTB domain-containing protein 18 isoform 1"/>
    <property type="match status" value="1"/>
</dbReference>
<comment type="caution">
    <text evidence="9">The sequence shown here is derived from an EMBL/GenBank/DDBJ whole genome shotgun (WGS) entry which is preliminary data.</text>
</comment>
<name>A0A4Y2L507_ARAVE</name>
<dbReference type="AlphaFoldDB" id="A0A4Y2L507"/>
<dbReference type="GO" id="GO:0005634">
    <property type="term" value="C:nucleus"/>
    <property type="evidence" value="ECO:0007669"/>
    <property type="project" value="UniProtKB-SubCell"/>
</dbReference>
<dbReference type="InterPro" id="IPR036236">
    <property type="entry name" value="Znf_C2H2_sf"/>
</dbReference>
<proteinExistence type="predicted"/>
<evidence type="ECO:0000256" key="4">
    <source>
        <dbReference type="ARBA" id="ARBA00022771"/>
    </source>
</evidence>
<dbReference type="FunFam" id="3.30.160.60:FF:001846">
    <property type="entry name" value="ZNF121 isoform 1"/>
    <property type="match status" value="1"/>
</dbReference>
<dbReference type="SMART" id="SM00355">
    <property type="entry name" value="ZnF_C2H2"/>
    <property type="match status" value="3"/>
</dbReference>
<keyword evidence="2" id="KW-0479">Metal-binding</keyword>
<organism evidence="9 10">
    <name type="scientific">Araneus ventricosus</name>
    <name type="common">Orbweaver spider</name>
    <name type="synonym">Epeira ventricosa</name>
    <dbReference type="NCBI Taxonomy" id="182803"/>
    <lineage>
        <taxon>Eukaryota</taxon>
        <taxon>Metazoa</taxon>
        <taxon>Ecdysozoa</taxon>
        <taxon>Arthropoda</taxon>
        <taxon>Chelicerata</taxon>
        <taxon>Arachnida</taxon>
        <taxon>Araneae</taxon>
        <taxon>Araneomorphae</taxon>
        <taxon>Entelegynae</taxon>
        <taxon>Araneoidea</taxon>
        <taxon>Araneidae</taxon>
        <taxon>Araneus</taxon>
    </lineage>
</organism>
<keyword evidence="3" id="KW-0677">Repeat</keyword>
<evidence type="ECO:0000256" key="3">
    <source>
        <dbReference type="ARBA" id="ARBA00022737"/>
    </source>
</evidence>
<dbReference type="GO" id="GO:0010468">
    <property type="term" value="P:regulation of gene expression"/>
    <property type="evidence" value="ECO:0007669"/>
    <property type="project" value="TreeGrafter"/>
</dbReference>
<evidence type="ECO:0000256" key="6">
    <source>
        <dbReference type="ARBA" id="ARBA00023242"/>
    </source>
</evidence>
<evidence type="ECO:0000313" key="9">
    <source>
        <dbReference type="EMBL" id="GBN08706.1"/>
    </source>
</evidence>
<protein>
    <submittedName>
        <fullName evidence="9">Zinc finger protein 672</fullName>
    </submittedName>
</protein>
<reference evidence="9 10" key="1">
    <citation type="journal article" date="2019" name="Sci. Rep.">
        <title>Orb-weaving spider Araneus ventricosus genome elucidates the spidroin gene catalogue.</title>
        <authorList>
            <person name="Kono N."/>
            <person name="Nakamura H."/>
            <person name="Ohtoshi R."/>
            <person name="Moran D.A.P."/>
            <person name="Shinohara A."/>
            <person name="Yoshida Y."/>
            <person name="Fujiwara M."/>
            <person name="Mori M."/>
            <person name="Tomita M."/>
            <person name="Arakawa K."/>
        </authorList>
    </citation>
    <scope>NUCLEOTIDE SEQUENCE [LARGE SCALE GENOMIC DNA]</scope>
</reference>